<reference evidence="7" key="1">
    <citation type="journal article" date="2015" name="Nature">
        <title>rRNA introns, odd ribosomes, and small enigmatic genomes across a large radiation of phyla.</title>
        <authorList>
            <person name="Brown C.T."/>
            <person name="Hug L.A."/>
            <person name="Thomas B.C."/>
            <person name="Sharon I."/>
            <person name="Castelle C.J."/>
            <person name="Singh A."/>
            <person name="Wilkins M.J."/>
            <person name="Williams K.H."/>
            <person name="Banfield J.F."/>
        </authorList>
    </citation>
    <scope>NUCLEOTIDE SEQUENCE [LARGE SCALE GENOMIC DNA]</scope>
</reference>
<keyword evidence="3 5" id="KW-0540">Nuclease</keyword>
<dbReference type="GO" id="GO:0005829">
    <property type="term" value="C:cytosol"/>
    <property type="evidence" value="ECO:0007669"/>
    <property type="project" value="TreeGrafter"/>
</dbReference>
<dbReference type="HAMAP" id="MF_00651">
    <property type="entry name" value="Nuclease_YqgF"/>
    <property type="match status" value="1"/>
</dbReference>
<dbReference type="NCBIfam" id="TIGR00250">
    <property type="entry name" value="RNAse_H_YqgF"/>
    <property type="match status" value="1"/>
</dbReference>
<dbReference type="SUPFAM" id="SSF53098">
    <property type="entry name" value="Ribonuclease H-like"/>
    <property type="match status" value="1"/>
</dbReference>
<dbReference type="PANTHER" id="PTHR33317">
    <property type="entry name" value="POLYNUCLEOTIDYL TRANSFERASE, RIBONUCLEASE H-LIKE SUPERFAMILY PROTEIN"/>
    <property type="match status" value="1"/>
</dbReference>
<dbReference type="InterPro" id="IPR005227">
    <property type="entry name" value="YqgF"/>
</dbReference>
<dbReference type="InterPro" id="IPR037027">
    <property type="entry name" value="YqgF/RNaseH-like_dom_sf"/>
</dbReference>
<proteinExistence type="inferred from homology"/>
<dbReference type="GO" id="GO:0000967">
    <property type="term" value="P:rRNA 5'-end processing"/>
    <property type="evidence" value="ECO:0007669"/>
    <property type="project" value="UniProtKB-UniRule"/>
</dbReference>
<dbReference type="Gene3D" id="3.30.420.140">
    <property type="entry name" value="YqgF/RNase H-like domain"/>
    <property type="match status" value="1"/>
</dbReference>
<feature type="domain" description="YqgF/RNase H-like" evidence="6">
    <location>
        <begin position="4"/>
        <end position="101"/>
    </location>
</feature>
<dbReference type="SMART" id="SM00732">
    <property type="entry name" value="YqgFc"/>
    <property type="match status" value="1"/>
</dbReference>
<evidence type="ECO:0000313" key="8">
    <source>
        <dbReference type="Proteomes" id="UP000034879"/>
    </source>
</evidence>
<evidence type="ECO:0000256" key="1">
    <source>
        <dbReference type="ARBA" id="ARBA00022490"/>
    </source>
</evidence>
<evidence type="ECO:0000313" key="7">
    <source>
        <dbReference type="EMBL" id="KKU75709.1"/>
    </source>
</evidence>
<evidence type="ECO:0000259" key="6">
    <source>
        <dbReference type="SMART" id="SM00732"/>
    </source>
</evidence>
<comment type="function">
    <text evidence="5">Could be a nuclease involved in processing of the 5'-end of pre-16S rRNA.</text>
</comment>
<dbReference type="Pfam" id="PF03652">
    <property type="entry name" value="RuvX"/>
    <property type="match status" value="1"/>
</dbReference>
<gene>
    <name evidence="7" type="ORF">UY01_C0006G0038</name>
</gene>
<dbReference type="Proteomes" id="UP000034879">
    <property type="component" value="Unassembled WGS sequence"/>
</dbReference>
<dbReference type="InterPro" id="IPR006641">
    <property type="entry name" value="YqgF/RNaseH-like_dom"/>
</dbReference>
<organism evidence="7 8">
    <name type="scientific">Candidatus Nomurabacteria bacterium GW2011_GWB1_47_6</name>
    <dbReference type="NCBI Taxonomy" id="1618749"/>
    <lineage>
        <taxon>Bacteria</taxon>
        <taxon>Candidatus Nomuraibacteriota</taxon>
    </lineage>
</organism>
<dbReference type="EC" id="3.1.-.-" evidence="5"/>
<accession>A0A0G1T1S9</accession>
<dbReference type="InterPro" id="IPR012337">
    <property type="entry name" value="RNaseH-like_sf"/>
</dbReference>
<dbReference type="CDD" id="cd16964">
    <property type="entry name" value="YqgF"/>
    <property type="match status" value="1"/>
</dbReference>
<protein>
    <recommendedName>
        <fullName evidence="5">Putative pre-16S rRNA nuclease</fullName>
        <ecNumber evidence="5">3.1.-.-</ecNumber>
    </recommendedName>
</protein>
<comment type="caution">
    <text evidence="7">The sequence shown here is derived from an EMBL/GenBank/DDBJ whole genome shotgun (WGS) entry which is preliminary data.</text>
</comment>
<dbReference type="PATRIC" id="fig|1618749.3.peg.201"/>
<comment type="similarity">
    <text evidence="5">Belongs to the YqgF HJR family.</text>
</comment>
<evidence type="ECO:0000256" key="3">
    <source>
        <dbReference type="ARBA" id="ARBA00022722"/>
    </source>
</evidence>
<evidence type="ECO:0000256" key="5">
    <source>
        <dbReference type="HAMAP-Rule" id="MF_00651"/>
    </source>
</evidence>
<keyword evidence="4 5" id="KW-0378">Hydrolase</keyword>
<sequence>MTTGRFLGIDYGKKRIGLAVSDEGAMLAFPKIILENNTGVFEKIKNIIKEEHVGEIVIGDSMDFTGKPNAIAKDIEIFIAELEKLAVPILKEKEFLTSVEARKFHGPKSKVDASAAALILQRYLDRRNLGASS</sequence>
<keyword evidence="1 5" id="KW-0963">Cytoplasm</keyword>
<keyword evidence="2 5" id="KW-0690">Ribosome biogenesis</keyword>
<comment type="subcellular location">
    <subcellularLocation>
        <location evidence="5">Cytoplasm</location>
    </subcellularLocation>
</comment>
<evidence type="ECO:0000256" key="4">
    <source>
        <dbReference type="ARBA" id="ARBA00022801"/>
    </source>
</evidence>
<dbReference type="GO" id="GO:0004518">
    <property type="term" value="F:nuclease activity"/>
    <property type="evidence" value="ECO:0007669"/>
    <property type="project" value="UniProtKB-KW"/>
</dbReference>
<name>A0A0G1T1S9_9BACT</name>
<dbReference type="GO" id="GO:0016788">
    <property type="term" value="F:hydrolase activity, acting on ester bonds"/>
    <property type="evidence" value="ECO:0007669"/>
    <property type="project" value="UniProtKB-UniRule"/>
</dbReference>
<dbReference type="EMBL" id="LCOJ01000006">
    <property type="protein sequence ID" value="KKU75709.1"/>
    <property type="molecule type" value="Genomic_DNA"/>
</dbReference>
<dbReference type="AlphaFoldDB" id="A0A0G1T1S9"/>
<evidence type="ECO:0000256" key="2">
    <source>
        <dbReference type="ARBA" id="ARBA00022517"/>
    </source>
</evidence>
<dbReference type="PANTHER" id="PTHR33317:SF4">
    <property type="entry name" value="POLYNUCLEOTIDYL TRANSFERASE, RIBONUCLEASE H-LIKE SUPERFAMILY PROTEIN"/>
    <property type="match status" value="1"/>
</dbReference>